<accession>A0A0L9TNM5</accession>
<feature type="region of interest" description="Disordered" evidence="2">
    <location>
        <begin position="1"/>
        <end position="40"/>
    </location>
</feature>
<sequence length="309" mass="34182">MYPPTRLGQGGGRTNNVTWRKEDHQEARPPCVPTGEPLGSSSGLQDNLKCFEYETFNQQFCSLKDARTMAPRLPPPPQPNEPDTSNSARLMEAVIDRLQQQNTTLMEQNATLMQQNQNAMQSLEAARASSETTQRQLMEILAATRGTPGASSSTATPHAEWSLESFLQHRPANLRQIVQHGEKAVTGNGEGKLTVFGPAMKLEKAHTAVVTDSLKRKSEVFTGRRGENGATHGRGSTQSSKEWRGPCFVVGGWKNPVADSRGAGQWRAEDWMAGTEKEKSQYIKWRVTVEHCTLGSNLIFFVVIILYTI</sequence>
<dbReference type="EMBL" id="CM003371">
    <property type="protein sequence ID" value="KOM32155.1"/>
    <property type="molecule type" value="Genomic_DNA"/>
</dbReference>
<dbReference type="Gramene" id="KOM32155">
    <property type="protein sequence ID" value="KOM32155"/>
    <property type="gene ID" value="LR48_Vigan01g171100"/>
</dbReference>
<keyword evidence="1" id="KW-0175">Coiled coil</keyword>
<gene>
    <name evidence="3" type="ORF">LR48_Vigan01g171100</name>
</gene>
<evidence type="ECO:0000313" key="3">
    <source>
        <dbReference type="EMBL" id="KOM32155.1"/>
    </source>
</evidence>
<proteinExistence type="predicted"/>
<reference evidence="4" key="1">
    <citation type="journal article" date="2015" name="Proc. Natl. Acad. Sci. U.S.A.">
        <title>Genome sequencing of adzuki bean (Vigna angularis) provides insight into high starch and low fat accumulation and domestication.</title>
        <authorList>
            <person name="Yang K."/>
            <person name="Tian Z."/>
            <person name="Chen C."/>
            <person name="Luo L."/>
            <person name="Zhao B."/>
            <person name="Wang Z."/>
            <person name="Yu L."/>
            <person name="Li Y."/>
            <person name="Sun Y."/>
            <person name="Li W."/>
            <person name="Chen Y."/>
            <person name="Li Y."/>
            <person name="Zhang Y."/>
            <person name="Ai D."/>
            <person name="Zhao J."/>
            <person name="Shang C."/>
            <person name="Ma Y."/>
            <person name="Wu B."/>
            <person name="Wang M."/>
            <person name="Gao L."/>
            <person name="Sun D."/>
            <person name="Zhang P."/>
            <person name="Guo F."/>
            <person name="Wang W."/>
            <person name="Li Y."/>
            <person name="Wang J."/>
            <person name="Varshney R.K."/>
            <person name="Wang J."/>
            <person name="Ling H.Q."/>
            <person name="Wan P."/>
        </authorList>
    </citation>
    <scope>NUCLEOTIDE SEQUENCE</scope>
    <source>
        <strain evidence="4">cv. Jingnong 6</strain>
    </source>
</reference>
<protein>
    <submittedName>
        <fullName evidence="3">Uncharacterized protein</fullName>
    </submittedName>
</protein>
<evidence type="ECO:0000313" key="4">
    <source>
        <dbReference type="Proteomes" id="UP000053144"/>
    </source>
</evidence>
<evidence type="ECO:0000256" key="2">
    <source>
        <dbReference type="SAM" id="MobiDB-lite"/>
    </source>
</evidence>
<name>A0A0L9TNM5_PHAAN</name>
<dbReference type="Proteomes" id="UP000053144">
    <property type="component" value="Chromosome 1"/>
</dbReference>
<organism evidence="3 4">
    <name type="scientific">Phaseolus angularis</name>
    <name type="common">Azuki bean</name>
    <name type="synonym">Vigna angularis</name>
    <dbReference type="NCBI Taxonomy" id="3914"/>
    <lineage>
        <taxon>Eukaryota</taxon>
        <taxon>Viridiplantae</taxon>
        <taxon>Streptophyta</taxon>
        <taxon>Embryophyta</taxon>
        <taxon>Tracheophyta</taxon>
        <taxon>Spermatophyta</taxon>
        <taxon>Magnoliopsida</taxon>
        <taxon>eudicotyledons</taxon>
        <taxon>Gunneridae</taxon>
        <taxon>Pentapetalae</taxon>
        <taxon>rosids</taxon>
        <taxon>fabids</taxon>
        <taxon>Fabales</taxon>
        <taxon>Fabaceae</taxon>
        <taxon>Papilionoideae</taxon>
        <taxon>50 kb inversion clade</taxon>
        <taxon>NPAAA clade</taxon>
        <taxon>indigoferoid/millettioid clade</taxon>
        <taxon>Phaseoleae</taxon>
        <taxon>Vigna</taxon>
    </lineage>
</organism>
<evidence type="ECO:0000256" key="1">
    <source>
        <dbReference type="SAM" id="Coils"/>
    </source>
</evidence>
<dbReference type="AlphaFoldDB" id="A0A0L9TNM5"/>
<feature type="coiled-coil region" evidence="1">
    <location>
        <begin position="88"/>
        <end position="129"/>
    </location>
</feature>